<sequence>MYTLPNDGYMGKFPEIDAEAFVAPGAVVLGDVKIAKYASLWPGAVVRGDVSYIRIGEASNVQDVACLHVADEGPCIIGDYVTIGHGAIVHACTVGDNVLIGMNATVLTGAKIGSGSIIAAGALVKENAVIPPNSLVVGVPGEVKKQINRVEAIHAQAVKYKTAWALGYGVAPHIGGELYHGEQIV</sequence>
<dbReference type="CDD" id="cd04645">
    <property type="entry name" value="LbH_gamma_CA_like"/>
    <property type="match status" value="1"/>
</dbReference>
<evidence type="ECO:0000313" key="1">
    <source>
        <dbReference type="EMBL" id="NMD99554.1"/>
    </source>
</evidence>
<dbReference type="AlphaFoldDB" id="A0A848BBU3"/>
<proteinExistence type="predicted"/>
<dbReference type="InterPro" id="IPR001451">
    <property type="entry name" value="Hexapep"/>
</dbReference>
<dbReference type="Gene3D" id="2.160.10.10">
    <property type="entry name" value="Hexapeptide repeat proteins"/>
    <property type="match status" value="1"/>
</dbReference>
<dbReference type="InterPro" id="IPR050484">
    <property type="entry name" value="Transf_Hexapept/Carb_Anhydrase"/>
</dbReference>
<accession>A0A848BBU3</accession>
<evidence type="ECO:0000313" key="2">
    <source>
        <dbReference type="Proteomes" id="UP000543804"/>
    </source>
</evidence>
<dbReference type="InterPro" id="IPR011004">
    <property type="entry name" value="Trimer_LpxA-like_sf"/>
</dbReference>
<dbReference type="Proteomes" id="UP000543804">
    <property type="component" value="Unassembled WGS sequence"/>
</dbReference>
<dbReference type="PANTHER" id="PTHR13061">
    <property type="entry name" value="DYNACTIN SUBUNIT P25"/>
    <property type="match status" value="1"/>
</dbReference>
<dbReference type="EMBL" id="JABAFA010000037">
    <property type="protein sequence ID" value="NMD99554.1"/>
    <property type="molecule type" value="Genomic_DNA"/>
</dbReference>
<organism evidence="1 2">
    <name type="scientific">Selenomonas bovis</name>
    <dbReference type="NCBI Taxonomy" id="416586"/>
    <lineage>
        <taxon>Bacteria</taxon>
        <taxon>Bacillati</taxon>
        <taxon>Bacillota</taxon>
        <taxon>Negativicutes</taxon>
        <taxon>Selenomonadales</taxon>
        <taxon>Selenomonadaceae</taxon>
        <taxon>Selenomonas</taxon>
    </lineage>
</organism>
<keyword evidence="2" id="KW-1185">Reference proteome</keyword>
<protein>
    <submittedName>
        <fullName evidence="1">Gamma carbonic anhydrase family protein</fullName>
    </submittedName>
</protein>
<dbReference type="RefSeq" id="WP_019543253.1">
    <property type="nucleotide sequence ID" value="NZ_JABAFA010000037.1"/>
</dbReference>
<comment type="caution">
    <text evidence="1">The sequence shown here is derived from an EMBL/GenBank/DDBJ whole genome shotgun (WGS) entry which is preliminary data.</text>
</comment>
<dbReference type="Pfam" id="PF00132">
    <property type="entry name" value="Hexapep"/>
    <property type="match status" value="1"/>
</dbReference>
<dbReference type="PANTHER" id="PTHR13061:SF29">
    <property type="entry name" value="GAMMA CARBONIC ANHYDRASE-LIKE 1, MITOCHONDRIAL-RELATED"/>
    <property type="match status" value="1"/>
</dbReference>
<name>A0A848BBU3_9FIRM</name>
<dbReference type="SUPFAM" id="SSF51161">
    <property type="entry name" value="Trimeric LpxA-like enzymes"/>
    <property type="match status" value="1"/>
</dbReference>
<dbReference type="InterPro" id="IPR047324">
    <property type="entry name" value="LbH_gamma_CA-like"/>
</dbReference>
<gene>
    <name evidence="1" type="ORF">HF878_08770</name>
</gene>
<reference evidence="1 2" key="1">
    <citation type="submission" date="2020-04" db="EMBL/GenBank/DDBJ databases">
        <authorList>
            <person name="Hitch T.C.A."/>
            <person name="Wylensek D."/>
            <person name="Clavel T."/>
        </authorList>
    </citation>
    <scope>NUCLEOTIDE SEQUENCE [LARGE SCALE GENOMIC DNA]</scope>
    <source>
        <strain evidence="1 2">PG-130-P53-12</strain>
    </source>
</reference>